<protein>
    <submittedName>
        <fullName evidence="1">Uncharacterized protein</fullName>
    </submittedName>
</protein>
<sequence>MRKKPNFTAHYLVLVDLINGVDVRAKVDFIHYLTSRIENIKNSLKNTGLRFKEDARTYTEYSWYKPYILIDDEENMKLAHTLLNEKYGTANVVKFLGLNSSKDESQKRRN</sequence>
<name>A0A6S6TYS1_9BACT</name>
<dbReference type="AlphaFoldDB" id="A0A6S6TYS1"/>
<dbReference type="EMBL" id="CACVAS010000113">
    <property type="protein sequence ID" value="CAA6821268.1"/>
    <property type="molecule type" value="Genomic_DNA"/>
</dbReference>
<evidence type="ECO:0000313" key="1">
    <source>
        <dbReference type="EMBL" id="CAA6821268.1"/>
    </source>
</evidence>
<proteinExistence type="predicted"/>
<accession>A0A6S6TYS1</accession>
<organism evidence="1">
    <name type="scientific">uncultured Sulfurovum sp</name>
    <dbReference type="NCBI Taxonomy" id="269237"/>
    <lineage>
        <taxon>Bacteria</taxon>
        <taxon>Pseudomonadati</taxon>
        <taxon>Campylobacterota</taxon>
        <taxon>Epsilonproteobacteria</taxon>
        <taxon>Campylobacterales</taxon>
        <taxon>Sulfurovaceae</taxon>
        <taxon>Sulfurovum</taxon>
        <taxon>environmental samples</taxon>
    </lineage>
</organism>
<gene>
    <name evidence="1" type="ORF">HELGO_WM46948</name>
</gene>
<reference evidence="1" key="1">
    <citation type="submission" date="2020-01" db="EMBL/GenBank/DDBJ databases">
        <authorList>
            <person name="Meier V. D."/>
            <person name="Meier V D."/>
        </authorList>
    </citation>
    <scope>NUCLEOTIDE SEQUENCE</scope>
    <source>
        <strain evidence="1">HLG_WM_MAG_01</strain>
    </source>
</reference>